<proteinExistence type="predicted"/>
<protein>
    <submittedName>
        <fullName evidence="2">2'-5' RNA ligase superfamily-domain-containing protein</fullName>
    </submittedName>
</protein>
<evidence type="ECO:0000313" key="2">
    <source>
        <dbReference type="EMBL" id="KAF2874476.1"/>
    </source>
</evidence>
<dbReference type="AlphaFoldDB" id="A0A7C8MC14"/>
<feature type="region of interest" description="Disordered" evidence="1">
    <location>
        <begin position="67"/>
        <end position="86"/>
    </location>
</feature>
<dbReference type="OrthoDB" id="5364416at2759"/>
<dbReference type="Proteomes" id="UP000481861">
    <property type="component" value="Unassembled WGS sequence"/>
</dbReference>
<keyword evidence="3" id="KW-1185">Reference proteome</keyword>
<comment type="caution">
    <text evidence="2">The sequence shown here is derived from an EMBL/GenBank/DDBJ whole genome shotgun (WGS) entry which is preliminary data.</text>
</comment>
<reference evidence="2 3" key="1">
    <citation type="submission" date="2020-01" db="EMBL/GenBank/DDBJ databases">
        <authorList>
            <consortium name="DOE Joint Genome Institute"/>
            <person name="Haridas S."/>
            <person name="Albert R."/>
            <person name="Binder M."/>
            <person name="Bloem J."/>
            <person name="Labutti K."/>
            <person name="Salamov A."/>
            <person name="Andreopoulos B."/>
            <person name="Baker S.E."/>
            <person name="Barry K."/>
            <person name="Bills G."/>
            <person name="Bluhm B.H."/>
            <person name="Cannon C."/>
            <person name="Castanera R."/>
            <person name="Culley D.E."/>
            <person name="Daum C."/>
            <person name="Ezra D."/>
            <person name="Gonzalez J.B."/>
            <person name="Henrissat B."/>
            <person name="Kuo A."/>
            <person name="Liang C."/>
            <person name="Lipzen A."/>
            <person name="Lutzoni F."/>
            <person name="Magnuson J."/>
            <person name="Mondo S."/>
            <person name="Nolan M."/>
            <person name="Ohm R."/>
            <person name="Pangilinan J."/>
            <person name="Park H.-J.H."/>
            <person name="Ramirez L."/>
            <person name="Alfaro M."/>
            <person name="Sun H."/>
            <person name="Tritt A."/>
            <person name="Yoshinaga Y."/>
            <person name="Zwiers L.-H.L."/>
            <person name="Turgeon B.G."/>
            <person name="Goodwin S.B."/>
            <person name="Spatafora J.W."/>
            <person name="Crous P.W."/>
            <person name="Grigoriev I.V."/>
        </authorList>
    </citation>
    <scope>NUCLEOTIDE SEQUENCE [LARGE SCALE GENOMIC DNA]</scope>
    <source>
        <strain evidence="2 3">CBS 611.86</strain>
    </source>
</reference>
<dbReference type="GO" id="GO:0016874">
    <property type="term" value="F:ligase activity"/>
    <property type="evidence" value="ECO:0007669"/>
    <property type="project" value="UniProtKB-KW"/>
</dbReference>
<organism evidence="2 3">
    <name type="scientific">Massariosphaeria phaeospora</name>
    <dbReference type="NCBI Taxonomy" id="100035"/>
    <lineage>
        <taxon>Eukaryota</taxon>
        <taxon>Fungi</taxon>
        <taxon>Dikarya</taxon>
        <taxon>Ascomycota</taxon>
        <taxon>Pezizomycotina</taxon>
        <taxon>Dothideomycetes</taxon>
        <taxon>Pleosporomycetidae</taxon>
        <taxon>Pleosporales</taxon>
        <taxon>Pleosporales incertae sedis</taxon>
        <taxon>Massariosphaeria</taxon>
    </lineage>
</organism>
<dbReference type="Gene3D" id="3.90.1140.10">
    <property type="entry name" value="Cyclic phosphodiesterase"/>
    <property type="match status" value="1"/>
</dbReference>
<feature type="compositionally biased region" description="Polar residues" evidence="1">
    <location>
        <begin position="10"/>
        <end position="19"/>
    </location>
</feature>
<dbReference type="Pfam" id="PF13563">
    <property type="entry name" value="2_5_RNA_ligase2"/>
    <property type="match status" value="1"/>
</dbReference>
<keyword evidence="2" id="KW-0436">Ligase</keyword>
<dbReference type="InterPro" id="IPR009097">
    <property type="entry name" value="Cyclic_Pdiesterase"/>
</dbReference>
<dbReference type="SUPFAM" id="SSF55144">
    <property type="entry name" value="LigT-like"/>
    <property type="match status" value="1"/>
</dbReference>
<sequence length="264" mass="30081">MPISYAAAVSNPNGNQQRPRVQPRKATDYTCSPFTITQEPSVKAQSEHTYANSESKPQDALNSRHLKRGLHNEPSPNTYHKPKTDGKEHVVYVLTVRMTSSVADPINKMRERYFPKHLNRTPAHLTLFHALPHSKLNPMDDTLKTLSSRTKPFNISTGRAFRMRRGVGIGLYQGARETKAVHDDLKTAWLDWLSEQDSGGWRPHWTVMNKVDKEEEVAEAFDAIQRDLLQNAVDGRAVGLDLWTYDKGDWRWAKEFRFSGDGAK</sequence>
<feature type="region of interest" description="Disordered" evidence="1">
    <location>
        <begin position="1"/>
        <end position="60"/>
    </location>
</feature>
<accession>A0A7C8MC14</accession>
<evidence type="ECO:0000256" key="1">
    <source>
        <dbReference type="SAM" id="MobiDB-lite"/>
    </source>
</evidence>
<evidence type="ECO:0000313" key="3">
    <source>
        <dbReference type="Proteomes" id="UP000481861"/>
    </source>
</evidence>
<gene>
    <name evidence="2" type="ORF">BDV95DRAFT_487436</name>
</gene>
<feature type="compositionally biased region" description="Polar residues" evidence="1">
    <location>
        <begin position="29"/>
        <end position="55"/>
    </location>
</feature>
<name>A0A7C8MC14_9PLEO</name>
<dbReference type="EMBL" id="JAADJZ010000006">
    <property type="protein sequence ID" value="KAF2874476.1"/>
    <property type="molecule type" value="Genomic_DNA"/>
</dbReference>